<dbReference type="EMBL" id="DSUJ01000011">
    <property type="protein sequence ID" value="HFI92483.1"/>
    <property type="molecule type" value="Genomic_DNA"/>
</dbReference>
<feature type="transmembrane region" description="Helical" evidence="1">
    <location>
        <begin position="6"/>
        <end position="24"/>
    </location>
</feature>
<feature type="transmembrane region" description="Helical" evidence="1">
    <location>
        <begin position="31"/>
        <end position="51"/>
    </location>
</feature>
<keyword evidence="1" id="KW-1133">Transmembrane helix</keyword>
<sequence>MRNLKIVFAVIIFLLALFLLLNLIGISDFSFVEILAYISIISGITLWYFSYTEPNKGGIFAGCFIFLSGIVLAIESSFIIWNPLRMVFPSIFIISGISLFFVYLSEKKKIIFLVLAVLLLAAGMFYLFDRINFKFLVFIEAIWQIILRLWFVIILIALIIYIISGKNNRQNIYTNQE</sequence>
<gene>
    <name evidence="2" type="ORF">ENS31_13280</name>
</gene>
<evidence type="ECO:0000256" key="1">
    <source>
        <dbReference type="SAM" id="Phobius"/>
    </source>
</evidence>
<feature type="transmembrane region" description="Helical" evidence="1">
    <location>
        <begin position="110"/>
        <end position="128"/>
    </location>
</feature>
<name>A0A7V2ZMD6_9BACT</name>
<evidence type="ECO:0000313" key="2">
    <source>
        <dbReference type="EMBL" id="HFI92483.1"/>
    </source>
</evidence>
<feature type="transmembrane region" description="Helical" evidence="1">
    <location>
        <begin position="57"/>
        <end position="74"/>
    </location>
</feature>
<accession>A0A7V2ZMD6</accession>
<feature type="transmembrane region" description="Helical" evidence="1">
    <location>
        <begin position="86"/>
        <end position="104"/>
    </location>
</feature>
<feature type="transmembrane region" description="Helical" evidence="1">
    <location>
        <begin position="135"/>
        <end position="163"/>
    </location>
</feature>
<dbReference type="RefSeq" id="WP_304142343.1">
    <property type="nucleotide sequence ID" value="NZ_JAOAIE010000006.1"/>
</dbReference>
<reference evidence="2" key="1">
    <citation type="journal article" date="2020" name="mSystems">
        <title>Genome- and Community-Level Interaction Insights into Carbon Utilization and Element Cycling Functions of Hydrothermarchaeota in Hydrothermal Sediment.</title>
        <authorList>
            <person name="Zhou Z."/>
            <person name="Liu Y."/>
            <person name="Xu W."/>
            <person name="Pan J."/>
            <person name="Luo Z.H."/>
            <person name="Li M."/>
        </authorList>
    </citation>
    <scope>NUCLEOTIDE SEQUENCE [LARGE SCALE GENOMIC DNA]</scope>
    <source>
        <strain evidence="2">SpSt-479</strain>
    </source>
</reference>
<comment type="caution">
    <text evidence="2">The sequence shown here is derived from an EMBL/GenBank/DDBJ whole genome shotgun (WGS) entry which is preliminary data.</text>
</comment>
<protein>
    <recommendedName>
        <fullName evidence="3">DUF5668 domain-containing protein</fullName>
    </recommendedName>
</protein>
<keyword evidence="1" id="KW-0472">Membrane</keyword>
<keyword evidence="1" id="KW-0812">Transmembrane</keyword>
<organism evidence="2">
    <name type="scientific">Ignavibacterium album</name>
    <dbReference type="NCBI Taxonomy" id="591197"/>
    <lineage>
        <taxon>Bacteria</taxon>
        <taxon>Pseudomonadati</taxon>
        <taxon>Ignavibacteriota</taxon>
        <taxon>Ignavibacteria</taxon>
        <taxon>Ignavibacteriales</taxon>
        <taxon>Ignavibacteriaceae</taxon>
        <taxon>Ignavibacterium</taxon>
    </lineage>
</organism>
<dbReference type="AlphaFoldDB" id="A0A7V2ZMD6"/>
<evidence type="ECO:0008006" key="3">
    <source>
        <dbReference type="Google" id="ProtNLM"/>
    </source>
</evidence>
<proteinExistence type="predicted"/>